<accession>A0AA92L6S9</accession>
<evidence type="ECO:0000313" key="1">
    <source>
        <dbReference type="EMBL" id="QQR30581.1"/>
    </source>
</evidence>
<dbReference type="AlphaFoldDB" id="A0AA92L6S9"/>
<sequence>MFSIKLSPLHALAALIILDCCFYLPQDLFAVFTDRRSQGSHRVRGVETEHGPEILMGEKLARVQPAAGQERISRADCGGVPKGRLYVQFVIILQKRARDARQEVLHVAVPILGGQLPGNGLQLVGQAAFIGNAVLFPKGGSHGFGMFPAVLPQVGAAAPFPLHGVGNIEHISNPTAVLPDVKQGDTRGAPTHPPAHALFPHVVTGAGRGLRALGVDEDLLVVRVFVEPGGGFQEVCPLRKTAGKLTGGALRQLCKGLCFFVHSISPFIGKCLIQKLF</sequence>
<proteinExistence type="predicted"/>
<dbReference type="EMBL" id="CP065321">
    <property type="protein sequence ID" value="QQR30581.1"/>
    <property type="molecule type" value="Genomic_DNA"/>
</dbReference>
<dbReference type="Proteomes" id="UP000596035">
    <property type="component" value="Chromosome"/>
</dbReference>
<gene>
    <name evidence="1" type="ORF">I5Q82_02300</name>
</gene>
<reference evidence="1 2" key="1">
    <citation type="submission" date="2020-11" db="EMBL/GenBank/DDBJ databases">
        <title>Closed and high quality bacterial genomes of the OMM12 community.</title>
        <authorList>
            <person name="Marbouty M."/>
            <person name="Lamy-Besnier Q."/>
            <person name="Debarbieux L."/>
            <person name="Koszul R."/>
        </authorList>
    </citation>
    <scope>NUCLEOTIDE SEQUENCE [LARGE SCALE GENOMIC DNA]</scope>
    <source>
        <strain evidence="1 2">KB18</strain>
    </source>
</reference>
<protein>
    <submittedName>
        <fullName evidence="1">Uncharacterized protein</fullName>
    </submittedName>
</protein>
<dbReference type="RefSeq" id="WP_066540427.1">
    <property type="nucleotide sequence ID" value="NZ_CP021422.1"/>
</dbReference>
<name>A0AA92L6S9_9FIRM</name>
<organism evidence="1 2">
    <name type="scientific">Acutalibacter muris</name>
    <dbReference type="NCBI Taxonomy" id="1796620"/>
    <lineage>
        <taxon>Bacteria</taxon>
        <taxon>Bacillati</taxon>
        <taxon>Bacillota</taxon>
        <taxon>Clostridia</taxon>
        <taxon>Eubacteriales</taxon>
        <taxon>Acutalibacteraceae</taxon>
        <taxon>Acutalibacter</taxon>
    </lineage>
</organism>
<evidence type="ECO:0000313" key="2">
    <source>
        <dbReference type="Proteomes" id="UP000596035"/>
    </source>
</evidence>